<dbReference type="AlphaFoldDB" id="A0A916UM60"/>
<gene>
    <name evidence="1" type="ORF">GCM10010994_40980</name>
</gene>
<keyword evidence="2" id="KW-1185">Reference proteome</keyword>
<accession>A0A916UM60</accession>
<dbReference type="PROSITE" id="PS51257">
    <property type="entry name" value="PROKAR_LIPOPROTEIN"/>
    <property type="match status" value="1"/>
</dbReference>
<evidence type="ECO:0000313" key="1">
    <source>
        <dbReference type="EMBL" id="GGC78604.1"/>
    </source>
</evidence>
<proteinExistence type="predicted"/>
<dbReference type="Proteomes" id="UP000637002">
    <property type="component" value="Unassembled WGS sequence"/>
</dbReference>
<name>A0A916UM60_9HYPH</name>
<evidence type="ECO:0000313" key="2">
    <source>
        <dbReference type="Proteomes" id="UP000637002"/>
    </source>
</evidence>
<comment type="caution">
    <text evidence="1">The sequence shown here is derived from an EMBL/GenBank/DDBJ whole genome shotgun (WGS) entry which is preliminary data.</text>
</comment>
<reference evidence="1" key="2">
    <citation type="submission" date="2020-09" db="EMBL/GenBank/DDBJ databases">
        <authorList>
            <person name="Sun Q."/>
            <person name="Zhou Y."/>
        </authorList>
    </citation>
    <scope>NUCLEOTIDE SEQUENCE</scope>
    <source>
        <strain evidence="1">CGMCC 1.12919</strain>
    </source>
</reference>
<reference evidence="1" key="1">
    <citation type="journal article" date="2014" name="Int. J. Syst. Evol. Microbiol.">
        <title>Complete genome sequence of Corynebacterium casei LMG S-19264T (=DSM 44701T), isolated from a smear-ripened cheese.</title>
        <authorList>
            <consortium name="US DOE Joint Genome Institute (JGI-PGF)"/>
            <person name="Walter F."/>
            <person name="Albersmeier A."/>
            <person name="Kalinowski J."/>
            <person name="Ruckert C."/>
        </authorList>
    </citation>
    <scope>NUCLEOTIDE SEQUENCE</scope>
    <source>
        <strain evidence="1">CGMCC 1.12919</strain>
    </source>
</reference>
<organism evidence="1 2">
    <name type="scientific">Chelatococcus reniformis</name>
    <dbReference type="NCBI Taxonomy" id="1494448"/>
    <lineage>
        <taxon>Bacteria</taxon>
        <taxon>Pseudomonadati</taxon>
        <taxon>Pseudomonadota</taxon>
        <taxon>Alphaproteobacteria</taxon>
        <taxon>Hyphomicrobiales</taxon>
        <taxon>Chelatococcaceae</taxon>
        <taxon>Chelatococcus</taxon>
    </lineage>
</organism>
<protein>
    <submittedName>
        <fullName evidence="1">Uncharacterized protein</fullName>
    </submittedName>
</protein>
<dbReference type="EMBL" id="BMGG01000007">
    <property type="protein sequence ID" value="GGC78604.1"/>
    <property type="molecule type" value="Genomic_DNA"/>
</dbReference>
<sequence length="488" mass="53343">MDAARSAMRQLAAMPLPGAVACRRQEGFAFYAVYPEAYVAAARRLGECPGAVIGIRSIGIGLAAIVSAATAAPFMVSVRPIGPPFARRLALAPELQRRLAACTGQPVAVVDEGPGLSGSSFLAVGRALRSLGCPARRVHFFPSHGGLPGAAASDADRAAWQHAPRHVASFEDVVLPHLASWVADLTGPAVEPLEDMSAGEWRRHHPLGARLPAQPMWERRKYLLRSERGRFLLRFAGLGRYGEAVHRRARVLAEAGLSPPVLGLRYGFLVEEWIEDARMAGAGQERAGFLAHVAAYLAFRAQRLPATPDRGASLDELARMLVHNASEALEQPLPEAPWLSWARMLEPRVRRIETDGRLHRWEWLCTRDGRVLKCDGYDHCDGHDIVGCQDVAWDVTGAVHELDLTRSELLVVLERLGAHGVSVDLDLLRFLWPCYLAFQLGCIGRSDPGSRNGKWSDNALAQEHGRYTAQLKKIICAPCGRYSSEPTL</sequence>